<dbReference type="GO" id="GO:0006777">
    <property type="term" value="P:Mo-molybdopterin cofactor biosynthetic process"/>
    <property type="evidence" value="ECO:0007669"/>
    <property type="project" value="UniProtKB-KW"/>
</dbReference>
<dbReference type="GO" id="GO:0005525">
    <property type="term" value="F:GTP binding"/>
    <property type="evidence" value="ECO:0007669"/>
    <property type="project" value="UniProtKB-KW"/>
</dbReference>
<dbReference type="AlphaFoldDB" id="A0A1W1BAW0"/>
<evidence type="ECO:0000259" key="8">
    <source>
        <dbReference type="Pfam" id="PF12804"/>
    </source>
</evidence>
<keyword evidence="6" id="KW-0342">GTP-binding</keyword>
<dbReference type="InterPro" id="IPR025877">
    <property type="entry name" value="MobA-like_NTP_Trfase"/>
</dbReference>
<evidence type="ECO:0000256" key="4">
    <source>
        <dbReference type="ARBA" id="ARBA00022741"/>
    </source>
</evidence>
<dbReference type="Pfam" id="PF12804">
    <property type="entry name" value="NTP_transf_3"/>
    <property type="match status" value="1"/>
</dbReference>
<evidence type="ECO:0000256" key="6">
    <source>
        <dbReference type="ARBA" id="ARBA00023134"/>
    </source>
</evidence>
<sequence>MKYDIPAVLFAGGKSSRMGKDKTLLPFANCTTLSEFQYSRLNKYFKEVYLLAKEDKFDFTVPVITDNYPQSSPLVGLVSMFESLNADKFFVLSVDAPFVNEKVIASLLAYNKKYDAVIAKGPNGIEPLCGVYRRSILPLAKKNLEVGDHRLNNLLKEADTQFIVFEDASVFTNLNHPHEYEDALKRITP</sequence>
<keyword evidence="1" id="KW-0963">Cytoplasm</keyword>
<keyword evidence="5" id="KW-0460">Magnesium</keyword>
<evidence type="ECO:0000256" key="1">
    <source>
        <dbReference type="ARBA" id="ARBA00022490"/>
    </source>
</evidence>
<keyword evidence="3" id="KW-0479">Metal-binding</keyword>
<dbReference type="Gene3D" id="3.90.550.10">
    <property type="entry name" value="Spore Coat Polysaccharide Biosynthesis Protein SpsA, Chain A"/>
    <property type="match status" value="1"/>
</dbReference>
<dbReference type="GO" id="GO:0016779">
    <property type="term" value="F:nucleotidyltransferase activity"/>
    <property type="evidence" value="ECO:0007669"/>
    <property type="project" value="TreeGrafter"/>
</dbReference>
<keyword evidence="4" id="KW-0547">Nucleotide-binding</keyword>
<evidence type="ECO:0000256" key="7">
    <source>
        <dbReference type="ARBA" id="ARBA00023150"/>
    </source>
</evidence>
<dbReference type="EMBL" id="FPHD01000009">
    <property type="protein sequence ID" value="SFV50731.1"/>
    <property type="molecule type" value="Genomic_DNA"/>
</dbReference>
<proteinExistence type="inferred from homology"/>
<dbReference type="GO" id="GO:0046872">
    <property type="term" value="F:metal ion binding"/>
    <property type="evidence" value="ECO:0007669"/>
    <property type="project" value="UniProtKB-KW"/>
</dbReference>
<dbReference type="InterPro" id="IPR013482">
    <property type="entry name" value="Molybde_CF_guanTrfase"/>
</dbReference>
<name>A0A1W1BAW0_9ZZZZ</name>
<dbReference type="PANTHER" id="PTHR19136">
    <property type="entry name" value="MOLYBDENUM COFACTOR GUANYLYLTRANSFERASE"/>
    <property type="match status" value="1"/>
</dbReference>
<dbReference type="HAMAP" id="MF_00316">
    <property type="entry name" value="MobA"/>
    <property type="match status" value="1"/>
</dbReference>
<dbReference type="NCBIfam" id="NF001837">
    <property type="entry name" value="PRK00560.1"/>
    <property type="match status" value="1"/>
</dbReference>
<evidence type="ECO:0000313" key="9">
    <source>
        <dbReference type="EMBL" id="SFV50731.1"/>
    </source>
</evidence>
<reference evidence="9" key="1">
    <citation type="submission" date="2016-10" db="EMBL/GenBank/DDBJ databases">
        <authorList>
            <person name="de Groot N.N."/>
        </authorList>
    </citation>
    <scope>NUCLEOTIDE SEQUENCE</scope>
</reference>
<protein>
    <submittedName>
        <fullName evidence="9">Molybdopterin-guanine dinucleotide biosynthesis protein MobA</fullName>
    </submittedName>
</protein>
<evidence type="ECO:0000256" key="5">
    <source>
        <dbReference type="ARBA" id="ARBA00022842"/>
    </source>
</evidence>
<evidence type="ECO:0000256" key="2">
    <source>
        <dbReference type="ARBA" id="ARBA00022679"/>
    </source>
</evidence>
<dbReference type="CDD" id="cd02503">
    <property type="entry name" value="MobA"/>
    <property type="match status" value="1"/>
</dbReference>
<keyword evidence="7" id="KW-0501">Molybdenum cofactor biosynthesis</keyword>
<dbReference type="SUPFAM" id="SSF53448">
    <property type="entry name" value="Nucleotide-diphospho-sugar transferases"/>
    <property type="match status" value="1"/>
</dbReference>
<feature type="domain" description="MobA-like NTP transferase" evidence="8">
    <location>
        <begin position="7"/>
        <end position="158"/>
    </location>
</feature>
<keyword evidence="2" id="KW-0808">Transferase</keyword>
<organism evidence="9">
    <name type="scientific">hydrothermal vent metagenome</name>
    <dbReference type="NCBI Taxonomy" id="652676"/>
    <lineage>
        <taxon>unclassified sequences</taxon>
        <taxon>metagenomes</taxon>
        <taxon>ecological metagenomes</taxon>
    </lineage>
</organism>
<gene>
    <name evidence="9" type="ORF">MNB_SV-8-1430</name>
</gene>
<dbReference type="PANTHER" id="PTHR19136:SF81">
    <property type="entry name" value="MOLYBDENUM COFACTOR GUANYLYLTRANSFERASE"/>
    <property type="match status" value="1"/>
</dbReference>
<dbReference type="InterPro" id="IPR029044">
    <property type="entry name" value="Nucleotide-diphossugar_trans"/>
</dbReference>
<accession>A0A1W1BAW0</accession>
<evidence type="ECO:0000256" key="3">
    <source>
        <dbReference type="ARBA" id="ARBA00022723"/>
    </source>
</evidence>